<evidence type="ECO:0000313" key="1">
    <source>
        <dbReference type="EMBL" id="OXB11256.1"/>
    </source>
</evidence>
<organism evidence="1 2">
    <name type="scientific">Flavobacterium plurextorum</name>
    <dbReference type="NCBI Taxonomy" id="1114867"/>
    <lineage>
        <taxon>Bacteria</taxon>
        <taxon>Pseudomonadati</taxon>
        <taxon>Bacteroidota</taxon>
        <taxon>Flavobacteriia</taxon>
        <taxon>Flavobacteriales</taxon>
        <taxon>Flavobacteriaceae</taxon>
        <taxon>Flavobacterium</taxon>
    </lineage>
</organism>
<accession>A0ABX4CZ63</accession>
<dbReference type="Proteomes" id="UP000198381">
    <property type="component" value="Unassembled WGS sequence"/>
</dbReference>
<dbReference type="PANTHER" id="PTHR36849:SF1">
    <property type="entry name" value="CYTOPLASMIC PROTEIN"/>
    <property type="match status" value="1"/>
</dbReference>
<sequence length="128" mass="15350">MKDQLQKKLIKMKTIIIKRVYDNKTSDGTYRILVDRLWPRGLSKTDLSFDEWDIEITPSTELRKWFAHKEERYAEFSKRYIQELNLKSEETMRLRNMAEKKSLTLLYAAKDPAINHAVILRDFLLNNK</sequence>
<dbReference type="PANTHER" id="PTHR36849">
    <property type="entry name" value="CYTOPLASMIC PROTEIN-RELATED"/>
    <property type="match status" value="1"/>
</dbReference>
<evidence type="ECO:0000313" key="2">
    <source>
        <dbReference type="Proteomes" id="UP000198381"/>
    </source>
</evidence>
<protein>
    <recommendedName>
        <fullName evidence="3">DUF488 family protein</fullName>
    </recommendedName>
</protein>
<reference evidence="1 2" key="1">
    <citation type="submission" date="2016-11" db="EMBL/GenBank/DDBJ databases">
        <title>Whole genomes of Flavobacteriaceae.</title>
        <authorList>
            <person name="Stine C."/>
            <person name="Li C."/>
            <person name="Tadesse D."/>
        </authorList>
    </citation>
    <scope>NUCLEOTIDE SEQUENCE [LARGE SCALE GENOMIC DNA]</scope>
    <source>
        <strain evidence="1 2">CCUG 60112</strain>
    </source>
</reference>
<dbReference type="EMBL" id="MUHD01000003">
    <property type="protein sequence ID" value="OXB11256.1"/>
    <property type="molecule type" value="Genomic_DNA"/>
</dbReference>
<keyword evidence="2" id="KW-1185">Reference proteome</keyword>
<dbReference type="Pfam" id="PF22752">
    <property type="entry name" value="DUF488-N3i"/>
    <property type="match status" value="1"/>
</dbReference>
<comment type="caution">
    <text evidence="1">The sequence shown here is derived from an EMBL/GenBank/DDBJ whole genome shotgun (WGS) entry which is preliminary data.</text>
</comment>
<proteinExistence type="predicted"/>
<gene>
    <name evidence="1" type="ORF">B0A81_01620</name>
</gene>
<dbReference type="InterPro" id="IPR052552">
    <property type="entry name" value="YeaO-like"/>
</dbReference>
<name>A0ABX4CZ63_9FLAO</name>
<evidence type="ECO:0008006" key="3">
    <source>
        <dbReference type="Google" id="ProtNLM"/>
    </source>
</evidence>